<dbReference type="Proteomes" id="UP000605099">
    <property type="component" value="Unassembled WGS sequence"/>
</dbReference>
<accession>A0ABQ2JV51</accession>
<keyword evidence="2" id="KW-1185">Reference proteome</keyword>
<gene>
    <name evidence="1" type="ORF">GCM10011349_37750</name>
</gene>
<sequence length="206" mass="23619">MIPKVVQPENPLFTNGEHWNMNACVGDNGGPYTMFHYAEGFFEAGHVAVQSVEASTAKIDLLVYPIAFSYRHGIELMLKHLIHMLNLILADDGNPRKIHNMEGLWKEVQRLTDKIDDDLIEPEAVARVGELVGHFNDIDPTGQVFRYPEDVRNNRHLTEHKLINVEVLRDQMKEMQELLNRWDTQCWAFLDWQAEERAACGLPEGG</sequence>
<name>A0ABQ2JV51_9SPHN</name>
<evidence type="ECO:0000313" key="1">
    <source>
        <dbReference type="EMBL" id="GGN58305.1"/>
    </source>
</evidence>
<evidence type="ECO:0000313" key="2">
    <source>
        <dbReference type="Proteomes" id="UP000605099"/>
    </source>
</evidence>
<dbReference type="RefSeq" id="WP_188822185.1">
    <property type="nucleotide sequence ID" value="NZ_BMLK01000022.1"/>
</dbReference>
<proteinExistence type="predicted"/>
<evidence type="ECO:0008006" key="3">
    <source>
        <dbReference type="Google" id="ProtNLM"/>
    </source>
</evidence>
<reference evidence="2" key="1">
    <citation type="journal article" date="2019" name="Int. J. Syst. Evol. Microbiol.">
        <title>The Global Catalogue of Microorganisms (GCM) 10K type strain sequencing project: providing services to taxonomists for standard genome sequencing and annotation.</title>
        <authorList>
            <consortium name="The Broad Institute Genomics Platform"/>
            <consortium name="The Broad Institute Genome Sequencing Center for Infectious Disease"/>
            <person name="Wu L."/>
            <person name="Ma J."/>
        </authorList>
    </citation>
    <scope>NUCLEOTIDE SEQUENCE [LARGE SCALE GENOMIC DNA]</scope>
    <source>
        <strain evidence="2">CGMCC 1.6784</strain>
    </source>
</reference>
<dbReference type="EMBL" id="BMLK01000022">
    <property type="protein sequence ID" value="GGN58305.1"/>
    <property type="molecule type" value="Genomic_DNA"/>
</dbReference>
<comment type="caution">
    <text evidence="1">The sequence shown here is derived from an EMBL/GenBank/DDBJ whole genome shotgun (WGS) entry which is preliminary data.</text>
</comment>
<protein>
    <recommendedName>
        <fullName evidence="3">HEPN domain-containing protein</fullName>
    </recommendedName>
</protein>
<organism evidence="1 2">
    <name type="scientific">Novosphingobium indicum</name>
    <dbReference type="NCBI Taxonomy" id="462949"/>
    <lineage>
        <taxon>Bacteria</taxon>
        <taxon>Pseudomonadati</taxon>
        <taxon>Pseudomonadota</taxon>
        <taxon>Alphaproteobacteria</taxon>
        <taxon>Sphingomonadales</taxon>
        <taxon>Sphingomonadaceae</taxon>
        <taxon>Novosphingobium</taxon>
    </lineage>
</organism>